<dbReference type="InterPro" id="IPR013088">
    <property type="entry name" value="Znf_NHR/GATA"/>
</dbReference>
<evidence type="ECO:0000259" key="8">
    <source>
        <dbReference type="PROSITE" id="PS50114"/>
    </source>
</evidence>
<evidence type="ECO:0000256" key="5">
    <source>
        <dbReference type="ARBA" id="ARBA00023163"/>
    </source>
</evidence>
<organism evidence="9 10">
    <name type="scientific">Wickerhamiella sorbophila</name>
    <dbReference type="NCBI Taxonomy" id="45607"/>
    <lineage>
        <taxon>Eukaryota</taxon>
        <taxon>Fungi</taxon>
        <taxon>Dikarya</taxon>
        <taxon>Ascomycota</taxon>
        <taxon>Saccharomycotina</taxon>
        <taxon>Dipodascomycetes</taxon>
        <taxon>Dipodascales</taxon>
        <taxon>Trichomonascaceae</taxon>
        <taxon>Wickerhamiella</taxon>
    </lineage>
</organism>
<evidence type="ECO:0000256" key="2">
    <source>
        <dbReference type="ARBA" id="ARBA00022771"/>
    </source>
</evidence>
<feature type="compositionally biased region" description="Basic and acidic residues" evidence="7">
    <location>
        <begin position="318"/>
        <end position="327"/>
    </location>
</feature>
<name>A0A2T0FJQ9_9ASCO</name>
<accession>A0A2T0FJQ9</accession>
<dbReference type="GO" id="GO:0043565">
    <property type="term" value="F:sequence-specific DNA binding"/>
    <property type="evidence" value="ECO:0007669"/>
    <property type="project" value="InterPro"/>
</dbReference>
<evidence type="ECO:0000256" key="6">
    <source>
        <dbReference type="PROSITE-ProRule" id="PRU00094"/>
    </source>
</evidence>
<dbReference type="OrthoDB" id="2162994at2759"/>
<feature type="region of interest" description="Disordered" evidence="7">
    <location>
        <begin position="1"/>
        <end position="103"/>
    </location>
</feature>
<dbReference type="Gene3D" id="3.30.50.10">
    <property type="entry name" value="Erythroid Transcription Factor GATA-1, subunit A"/>
    <property type="match status" value="1"/>
</dbReference>
<feature type="region of interest" description="Disordered" evidence="7">
    <location>
        <begin position="184"/>
        <end position="212"/>
    </location>
</feature>
<sequence length="410" mass="44277">MPDPSLSASSQDPGKQASHTVSCRISGISAHGKASGTGAYDTVDDERAPKCLSPDLNLTSPESFDESSPHQPPNSRELKRFSGPPNARAAFNSPPISPPAKPFVTHSIERSVSPSSVDAAAALLTLSIKHGPTNSVRNDLGADEILDRIQKNLENAHVAVRGDDHRKRKFLQILQSAIGVLASESASVSPKTPKAHPEGPLRPLSANIPARNNQNSLDHFKWQRQDFTATKTPLQKPILGLPPHGTNYMPSSSSAGPAPPVTPSTPYNHGAAPLTPIHSMIQPQVYPPPMYYGYNAPPQQGPGQHPLPAMQLSPDAAPKTDRSDDPKYTSGNSILSSSSAYKRRRKQRKTTKCHECGTTETPEWRRGPDGARTLCNACGLYHAKLAKKWGSAEATELLKERASQRKRPVW</sequence>
<keyword evidence="1" id="KW-0479">Metal-binding</keyword>
<dbReference type="CDD" id="cd00202">
    <property type="entry name" value="ZnF_GATA"/>
    <property type="match status" value="1"/>
</dbReference>
<dbReference type="GeneID" id="36516602"/>
<dbReference type="GO" id="GO:0006355">
    <property type="term" value="P:regulation of DNA-templated transcription"/>
    <property type="evidence" value="ECO:0007669"/>
    <property type="project" value="InterPro"/>
</dbReference>
<evidence type="ECO:0000256" key="1">
    <source>
        <dbReference type="ARBA" id="ARBA00022723"/>
    </source>
</evidence>
<dbReference type="InterPro" id="IPR000679">
    <property type="entry name" value="Znf_GATA"/>
</dbReference>
<dbReference type="PROSITE" id="PS50114">
    <property type="entry name" value="GATA_ZN_FINGER_2"/>
    <property type="match status" value="1"/>
</dbReference>
<comment type="caution">
    <text evidence="9">The sequence shown here is derived from an EMBL/GenBank/DDBJ whole genome shotgun (WGS) entry which is preliminary data.</text>
</comment>
<protein>
    <submittedName>
        <fullName evidence="9">Biofilm regulator 1</fullName>
    </submittedName>
</protein>
<dbReference type="PROSITE" id="PS00344">
    <property type="entry name" value="GATA_ZN_FINGER_1"/>
    <property type="match status" value="1"/>
</dbReference>
<evidence type="ECO:0000313" key="9">
    <source>
        <dbReference type="EMBL" id="PRT55234.1"/>
    </source>
</evidence>
<feature type="compositionally biased region" description="Basic and acidic residues" evidence="7">
    <location>
        <begin position="352"/>
        <end position="369"/>
    </location>
</feature>
<dbReference type="Pfam" id="PF00320">
    <property type="entry name" value="GATA"/>
    <property type="match status" value="1"/>
</dbReference>
<feature type="region of interest" description="Disordered" evidence="7">
    <location>
        <begin position="249"/>
        <end position="270"/>
    </location>
</feature>
<reference evidence="9 10" key="1">
    <citation type="submission" date="2017-04" db="EMBL/GenBank/DDBJ databases">
        <title>Genome sequencing of [Candida] sorbophila.</title>
        <authorList>
            <person name="Ahn J.O."/>
        </authorList>
    </citation>
    <scope>NUCLEOTIDE SEQUENCE [LARGE SCALE GENOMIC DNA]</scope>
    <source>
        <strain evidence="9 10">DS02</strain>
    </source>
</reference>
<keyword evidence="4" id="KW-0805">Transcription regulation</keyword>
<keyword evidence="2 6" id="KW-0863">Zinc-finger</keyword>
<proteinExistence type="predicted"/>
<dbReference type="AlphaFoldDB" id="A0A2T0FJQ9"/>
<evidence type="ECO:0000256" key="3">
    <source>
        <dbReference type="ARBA" id="ARBA00022833"/>
    </source>
</evidence>
<feature type="region of interest" description="Disordered" evidence="7">
    <location>
        <begin position="292"/>
        <end position="369"/>
    </location>
</feature>
<feature type="compositionally biased region" description="Polar residues" evidence="7">
    <location>
        <begin position="329"/>
        <end position="340"/>
    </location>
</feature>
<gene>
    <name evidence="9" type="ORF">B9G98_02854</name>
</gene>
<evidence type="ECO:0000256" key="4">
    <source>
        <dbReference type="ARBA" id="ARBA00023015"/>
    </source>
</evidence>
<keyword evidence="5" id="KW-0804">Transcription</keyword>
<dbReference type="EMBL" id="NDIQ01000021">
    <property type="protein sequence ID" value="PRT55234.1"/>
    <property type="molecule type" value="Genomic_DNA"/>
</dbReference>
<dbReference type="SMART" id="SM00401">
    <property type="entry name" value="ZnF_GATA"/>
    <property type="match status" value="1"/>
</dbReference>
<dbReference type="GO" id="GO:0008270">
    <property type="term" value="F:zinc ion binding"/>
    <property type="evidence" value="ECO:0007669"/>
    <property type="project" value="UniProtKB-KW"/>
</dbReference>
<dbReference type="SUPFAM" id="SSF57716">
    <property type="entry name" value="Glucocorticoid receptor-like (DNA-binding domain)"/>
    <property type="match status" value="1"/>
</dbReference>
<evidence type="ECO:0000313" key="10">
    <source>
        <dbReference type="Proteomes" id="UP000238350"/>
    </source>
</evidence>
<feature type="compositionally biased region" description="Polar residues" evidence="7">
    <location>
        <begin position="1"/>
        <end position="23"/>
    </location>
</feature>
<keyword evidence="10" id="KW-1185">Reference proteome</keyword>
<dbReference type="RefSeq" id="XP_024665179.1">
    <property type="nucleotide sequence ID" value="XM_024809411.1"/>
</dbReference>
<dbReference type="PANTHER" id="PTHR47172:SF24">
    <property type="entry name" value="GATA ZINC FINGER DOMAIN-CONTAINING PROTEIN 14-RELATED"/>
    <property type="match status" value="1"/>
</dbReference>
<dbReference type="Proteomes" id="UP000238350">
    <property type="component" value="Unassembled WGS sequence"/>
</dbReference>
<feature type="domain" description="GATA-type" evidence="8">
    <location>
        <begin position="347"/>
        <end position="401"/>
    </location>
</feature>
<keyword evidence="3" id="KW-0862">Zinc</keyword>
<feature type="compositionally biased region" description="Basic residues" evidence="7">
    <location>
        <begin position="341"/>
        <end position="351"/>
    </location>
</feature>
<dbReference type="STRING" id="45607.A0A2T0FJQ9"/>
<evidence type="ECO:0000256" key="7">
    <source>
        <dbReference type="SAM" id="MobiDB-lite"/>
    </source>
</evidence>
<dbReference type="PANTHER" id="PTHR47172">
    <property type="entry name" value="OS01G0976800 PROTEIN"/>
    <property type="match status" value="1"/>
</dbReference>